<sequence>MRKVRFVDTTMRDAHQSLLATRVTTAELADIAPLVDQVGYHAVEVWGGATFDSCVRYLNENPWERLDVLKERFKNTKLQMLLRGQNLLGYRNYADDVVELFVKTMANHGIDIVRIFDALNDLRNLEKSASAVKDAGMHLQVAMSYTTSPVHNIDYFVKISDKAADLGADSLCIKDMAGLLKPGTASTLVNEIKKRHSIPLEVHSHFTTGIADMAYLKSAEAGADILDTATSSMGFGTSQPGVESIWTTLHDMGLSEKPNYPLLKEINDYFSRVRKNHSGTDAGFTINTSVLENQIPGGMYSNLINQLKSQNMSDRFEEVLEEVPQVRADLGYPPLVTPTSQIVGVQAVLNVMNNERYKTITKEVERYIRGFYGTPPAEIDKSLKSRVMGDEESISHRPGDTLDPEVEKGRNELGLLAECDEDLLIYLLLGEVGKKYLSQRYRDSLRVDFEVAKDFREGITVYPV</sequence>
<evidence type="ECO:0000313" key="3">
    <source>
        <dbReference type="Proteomes" id="UP000054092"/>
    </source>
</evidence>
<dbReference type="GO" id="GO:0005737">
    <property type="term" value="C:cytoplasm"/>
    <property type="evidence" value="ECO:0007669"/>
    <property type="project" value="TreeGrafter"/>
</dbReference>
<dbReference type="PANTHER" id="PTHR43778:SF2">
    <property type="entry name" value="PYRUVATE CARBOXYLASE, MITOCHONDRIAL"/>
    <property type="match status" value="1"/>
</dbReference>
<protein>
    <submittedName>
        <fullName evidence="2">Pyruvate/oxaloacetate carboxyltransferase</fullName>
    </submittedName>
</protein>
<organism evidence="2 3">
    <name type="scientific">Mesotoga prima</name>
    <dbReference type="NCBI Taxonomy" id="1184387"/>
    <lineage>
        <taxon>Bacteria</taxon>
        <taxon>Thermotogati</taxon>
        <taxon>Thermotogota</taxon>
        <taxon>Thermotogae</taxon>
        <taxon>Kosmotogales</taxon>
        <taxon>Kosmotogaceae</taxon>
        <taxon>Mesotoga</taxon>
    </lineage>
</organism>
<dbReference type="CDD" id="cd07937">
    <property type="entry name" value="DRE_TIM_PC_TC_5S"/>
    <property type="match status" value="1"/>
</dbReference>
<dbReference type="InterPro" id="IPR000891">
    <property type="entry name" value="PYR_CT"/>
</dbReference>
<gene>
    <name evidence="2" type="ORF">XD94_1642</name>
</gene>
<name>A0A124FXQ5_9BACT</name>
<accession>A0A124FXQ5</accession>
<dbReference type="GO" id="GO:0016740">
    <property type="term" value="F:transferase activity"/>
    <property type="evidence" value="ECO:0007669"/>
    <property type="project" value="UniProtKB-KW"/>
</dbReference>
<keyword evidence="2" id="KW-0670">Pyruvate</keyword>
<dbReference type="PANTHER" id="PTHR43778">
    <property type="entry name" value="PYRUVATE CARBOXYLASE"/>
    <property type="match status" value="1"/>
</dbReference>
<dbReference type="Gene3D" id="3.20.20.70">
    <property type="entry name" value="Aldolase class I"/>
    <property type="match status" value="1"/>
</dbReference>
<comment type="caution">
    <text evidence="2">The sequence shown here is derived from an EMBL/GenBank/DDBJ whole genome shotgun (WGS) entry which is preliminary data.</text>
</comment>
<dbReference type="Proteomes" id="UP000054092">
    <property type="component" value="Unassembled WGS sequence"/>
</dbReference>
<proteinExistence type="predicted"/>
<dbReference type="Pfam" id="PF00682">
    <property type="entry name" value="HMGL-like"/>
    <property type="match status" value="1"/>
</dbReference>
<keyword evidence="2" id="KW-0808">Transferase</keyword>
<feature type="domain" description="Pyruvate carboxyltransferase" evidence="1">
    <location>
        <begin position="4"/>
        <end position="264"/>
    </location>
</feature>
<dbReference type="InterPro" id="IPR013785">
    <property type="entry name" value="Aldolase_TIM"/>
</dbReference>
<dbReference type="PROSITE" id="PS50991">
    <property type="entry name" value="PYR_CT"/>
    <property type="match status" value="1"/>
</dbReference>
<dbReference type="PATRIC" id="fig|1184387.3.peg.27"/>
<dbReference type="SUPFAM" id="SSF89000">
    <property type="entry name" value="post-HMGL domain-like"/>
    <property type="match status" value="1"/>
</dbReference>
<dbReference type="GO" id="GO:0004736">
    <property type="term" value="F:pyruvate carboxylase activity"/>
    <property type="evidence" value="ECO:0007669"/>
    <property type="project" value="TreeGrafter"/>
</dbReference>
<dbReference type="NCBIfam" id="NF006761">
    <property type="entry name" value="PRK09282.1"/>
    <property type="match status" value="1"/>
</dbReference>
<reference evidence="3" key="1">
    <citation type="journal article" date="2015" name="MBio">
        <title>Genome-Resolved Metagenomic Analysis Reveals Roles for Candidate Phyla and Other Microbial Community Members in Biogeochemical Transformations in Oil Reservoirs.</title>
        <authorList>
            <person name="Hu P."/>
            <person name="Tom L."/>
            <person name="Singh A."/>
            <person name="Thomas B.C."/>
            <person name="Baker B.J."/>
            <person name="Piceno Y.M."/>
            <person name="Andersen G.L."/>
            <person name="Banfield J.F."/>
        </authorList>
    </citation>
    <scope>NUCLEOTIDE SEQUENCE [LARGE SCALE GENOMIC DNA]</scope>
</reference>
<dbReference type="InterPro" id="IPR055268">
    <property type="entry name" value="PCB-like"/>
</dbReference>
<evidence type="ECO:0000313" key="2">
    <source>
        <dbReference type="EMBL" id="KUK78762.1"/>
    </source>
</evidence>
<dbReference type="EMBL" id="LGGP01000347">
    <property type="protein sequence ID" value="KUK78762.1"/>
    <property type="molecule type" value="Genomic_DNA"/>
</dbReference>
<dbReference type="AlphaFoldDB" id="A0A124FXQ5"/>
<dbReference type="GO" id="GO:0006094">
    <property type="term" value="P:gluconeogenesis"/>
    <property type="evidence" value="ECO:0007669"/>
    <property type="project" value="TreeGrafter"/>
</dbReference>
<dbReference type="Pfam" id="PF02436">
    <property type="entry name" value="PYC_OADA"/>
    <property type="match status" value="1"/>
</dbReference>
<dbReference type="InterPro" id="IPR003379">
    <property type="entry name" value="Carboxylase_cons_dom"/>
</dbReference>
<dbReference type="SUPFAM" id="SSF51569">
    <property type="entry name" value="Aldolase"/>
    <property type="match status" value="1"/>
</dbReference>
<evidence type="ECO:0000259" key="1">
    <source>
        <dbReference type="PROSITE" id="PS50991"/>
    </source>
</evidence>